<sequence length="314" mass="35051">MEEKRKVAVIYGPTASGKTRLAAELALRHNGEVVSADSMQIYRGMQIGTAKPTPQEMLGIPHHLLGILPPGERFSVAEYVTLAASCIEKIAARGHLPVLAGGTGLYLRSLLQNRPFSDEPENPEIRAALQKRAALEGGAALLEDLRAVDPETAERLHPNDCKRIVRALELYQKTGRTITEQNAVSQQMPERYRAGKIAITYADREVLYQRINDRVDAMFQSGLLEEAQAVFASGCGPTAVQAIGYKELLPYFAGTVSLEEAKENIKRETRRYAKRQLTWLRRESGLHWIEADRCGSFEHLLAEAERILQEEEIF</sequence>
<organism evidence="14 15">
    <name type="scientific">Yeguia hominis</name>
    <dbReference type="NCBI Taxonomy" id="2763662"/>
    <lineage>
        <taxon>Bacteria</taxon>
        <taxon>Bacillati</taxon>
        <taxon>Bacillota</taxon>
        <taxon>Clostridia</taxon>
        <taxon>Eubacteriales</taxon>
        <taxon>Yeguiaceae</taxon>
        <taxon>Yeguia</taxon>
    </lineage>
</organism>
<evidence type="ECO:0000256" key="3">
    <source>
        <dbReference type="ARBA" id="ARBA00005842"/>
    </source>
</evidence>
<evidence type="ECO:0000256" key="10">
    <source>
        <dbReference type="HAMAP-Rule" id="MF_00185"/>
    </source>
</evidence>
<evidence type="ECO:0000256" key="7">
    <source>
        <dbReference type="ARBA" id="ARBA00022840"/>
    </source>
</evidence>
<dbReference type="PANTHER" id="PTHR11088:SF60">
    <property type="entry name" value="TRNA DIMETHYLALLYLTRANSFERASE"/>
    <property type="match status" value="1"/>
</dbReference>
<dbReference type="GO" id="GO:0052381">
    <property type="term" value="F:tRNA dimethylallyltransferase activity"/>
    <property type="evidence" value="ECO:0007669"/>
    <property type="project" value="UniProtKB-UniRule"/>
</dbReference>
<dbReference type="FunFam" id="1.10.20.140:FF:000001">
    <property type="entry name" value="tRNA dimethylallyltransferase"/>
    <property type="match status" value="1"/>
</dbReference>
<evidence type="ECO:0000256" key="11">
    <source>
        <dbReference type="RuleBase" id="RU003783"/>
    </source>
</evidence>
<comment type="caution">
    <text evidence="10">Lacks conserved residue(s) required for the propagation of feature annotation.</text>
</comment>
<comment type="similarity">
    <text evidence="3 10 13">Belongs to the IPP transferase family.</text>
</comment>
<evidence type="ECO:0000313" key="14">
    <source>
        <dbReference type="EMBL" id="MBC8532903.1"/>
    </source>
</evidence>
<proteinExistence type="inferred from homology"/>
<dbReference type="InterPro" id="IPR027417">
    <property type="entry name" value="P-loop_NTPase"/>
</dbReference>
<dbReference type="Proteomes" id="UP000651482">
    <property type="component" value="Unassembled WGS sequence"/>
</dbReference>
<keyword evidence="8 10" id="KW-0460">Magnesium</keyword>
<feature type="binding site" evidence="10">
    <location>
        <begin position="14"/>
        <end position="19"/>
    </location>
    <ligand>
        <name>substrate</name>
    </ligand>
</feature>
<keyword evidence="7 10" id="KW-0067">ATP-binding</keyword>
<evidence type="ECO:0000256" key="5">
    <source>
        <dbReference type="ARBA" id="ARBA00022694"/>
    </source>
</evidence>
<dbReference type="PANTHER" id="PTHR11088">
    <property type="entry name" value="TRNA DIMETHYLALLYLTRANSFERASE"/>
    <property type="match status" value="1"/>
</dbReference>
<comment type="catalytic activity">
    <reaction evidence="9 10 11">
        <text>adenosine(37) in tRNA + dimethylallyl diphosphate = N(6)-dimethylallyladenosine(37) in tRNA + diphosphate</text>
        <dbReference type="Rhea" id="RHEA:26482"/>
        <dbReference type="Rhea" id="RHEA-COMP:10162"/>
        <dbReference type="Rhea" id="RHEA-COMP:10375"/>
        <dbReference type="ChEBI" id="CHEBI:33019"/>
        <dbReference type="ChEBI" id="CHEBI:57623"/>
        <dbReference type="ChEBI" id="CHEBI:74411"/>
        <dbReference type="ChEBI" id="CHEBI:74415"/>
        <dbReference type="EC" id="2.5.1.75"/>
    </reaction>
</comment>
<keyword evidence="4 10" id="KW-0808">Transferase</keyword>
<evidence type="ECO:0000256" key="9">
    <source>
        <dbReference type="ARBA" id="ARBA00049563"/>
    </source>
</evidence>
<accession>A0A926D7M0</accession>
<evidence type="ECO:0000256" key="6">
    <source>
        <dbReference type="ARBA" id="ARBA00022741"/>
    </source>
</evidence>
<dbReference type="Pfam" id="PF01715">
    <property type="entry name" value="IPPT"/>
    <property type="match status" value="1"/>
</dbReference>
<comment type="subunit">
    <text evidence="10">Monomer.</text>
</comment>
<dbReference type="SUPFAM" id="SSF52540">
    <property type="entry name" value="P-loop containing nucleoside triphosphate hydrolases"/>
    <property type="match status" value="2"/>
</dbReference>
<keyword evidence="15" id="KW-1185">Reference proteome</keyword>
<evidence type="ECO:0000256" key="8">
    <source>
        <dbReference type="ARBA" id="ARBA00022842"/>
    </source>
</evidence>
<comment type="cofactor">
    <cofactor evidence="1 10">
        <name>Mg(2+)</name>
        <dbReference type="ChEBI" id="CHEBI:18420"/>
    </cofactor>
</comment>
<feature type="site" description="Interaction with substrate tRNA" evidence="10">
    <location>
        <position position="103"/>
    </location>
</feature>
<feature type="binding site" evidence="10">
    <location>
        <begin position="12"/>
        <end position="19"/>
    </location>
    <ligand>
        <name>ATP</name>
        <dbReference type="ChEBI" id="CHEBI:30616"/>
    </ligand>
</feature>
<gene>
    <name evidence="10 14" type="primary">miaA</name>
    <name evidence="14" type="ORF">IAG03_02580</name>
</gene>
<feature type="region of interest" description="Interaction with substrate tRNA" evidence="10">
    <location>
        <begin position="37"/>
        <end position="40"/>
    </location>
</feature>
<dbReference type="HAMAP" id="MF_00185">
    <property type="entry name" value="IPP_trans"/>
    <property type="match status" value="1"/>
</dbReference>
<dbReference type="RefSeq" id="WP_249318178.1">
    <property type="nucleotide sequence ID" value="NZ_JACRSN010000003.1"/>
</dbReference>
<evidence type="ECO:0000256" key="1">
    <source>
        <dbReference type="ARBA" id="ARBA00001946"/>
    </source>
</evidence>
<keyword evidence="5 10" id="KW-0819">tRNA processing</keyword>
<dbReference type="Gene3D" id="3.40.50.300">
    <property type="entry name" value="P-loop containing nucleotide triphosphate hydrolases"/>
    <property type="match status" value="1"/>
</dbReference>
<name>A0A926D7M0_9FIRM</name>
<comment type="function">
    <text evidence="2 10 12">Catalyzes the transfer of a dimethylallyl group onto the adenine at position 37 in tRNAs that read codons beginning with uridine, leading to the formation of N6-(dimethylallyl)adenosine (i(6)A).</text>
</comment>
<dbReference type="InterPro" id="IPR018022">
    <property type="entry name" value="IPT"/>
</dbReference>
<evidence type="ECO:0000256" key="4">
    <source>
        <dbReference type="ARBA" id="ARBA00022679"/>
    </source>
</evidence>
<reference evidence="14" key="1">
    <citation type="submission" date="2020-08" db="EMBL/GenBank/DDBJ databases">
        <title>Genome public.</title>
        <authorList>
            <person name="Liu C."/>
            <person name="Sun Q."/>
        </authorList>
    </citation>
    <scope>NUCLEOTIDE SEQUENCE</scope>
    <source>
        <strain evidence="14">NSJ-40</strain>
    </source>
</reference>
<dbReference type="EMBL" id="JACRSN010000003">
    <property type="protein sequence ID" value="MBC8532903.1"/>
    <property type="molecule type" value="Genomic_DNA"/>
</dbReference>
<evidence type="ECO:0000256" key="2">
    <source>
        <dbReference type="ARBA" id="ARBA00003213"/>
    </source>
</evidence>
<evidence type="ECO:0000256" key="13">
    <source>
        <dbReference type="RuleBase" id="RU003785"/>
    </source>
</evidence>
<dbReference type="InterPro" id="IPR039657">
    <property type="entry name" value="Dimethylallyltransferase"/>
</dbReference>
<feature type="site" description="Interaction with substrate tRNA" evidence="10">
    <location>
        <position position="126"/>
    </location>
</feature>
<dbReference type="EC" id="2.5.1.75" evidence="10"/>
<keyword evidence="6 10" id="KW-0547">Nucleotide-binding</keyword>
<evidence type="ECO:0000313" key="15">
    <source>
        <dbReference type="Proteomes" id="UP000651482"/>
    </source>
</evidence>
<dbReference type="Gene3D" id="1.10.20.140">
    <property type="match status" value="1"/>
</dbReference>
<dbReference type="GO" id="GO:0006400">
    <property type="term" value="P:tRNA modification"/>
    <property type="evidence" value="ECO:0007669"/>
    <property type="project" value="TreeGrafter"/>
</dbReference>
<dbReference type="GO" id="GO:0005524">
    <property type="term" value="F:ATP binding"/>
    <property type="evidence" value="ECO:0007669"/>
    <property type="project" value="UniProtKB-UniRule"/>
</dbReference>
<dbReference type="NCBIfam" id="TIGR00174">
    <property type="entry name" value="miaA"/>
    <property type="match status" value="1"/>
</dbReference>
<protein>
    <recommendedName>
        <fullName evidence="10">tRNA dimethylallyltransferase</fullName>
        <ecNumber evidence="10">2.5.1.75</ecNumber>
    </recommendedName>
    <alternativeName>
        <fullName evidence="10">Dimethylallyl diphosphate:tRNA dimethylallyltransferase</fullName>
        <shortName evidence="10">DMAPP:tRNA dimethylallyltransferase</shortName>
        <shortName evidence="10">DMATase</shortName>
    </alternativeName>
    <alternativeName>
        <fullName evidence="10">Isopentenyl-diphosphate:tRNA isopentenyltransferase</fullName>
        <shortName evidence="10">IPP transferase</shortName>
        <shortName evidence="10">IPPT</shortName>
        <shortName evidence="10">IPTase</shortName>
    </alternativeName>
</protein>
<evidence type="ECO:0000256" key="12">
    <source>
        <dbReference type="RuleBase" id="RU003784"/>
    </source>
</evidence>
<dbReference type="AlphaFoldDB" id="A0A926D7M0"/>
<comment type="caution">
    <text evidence="14">The sequence shown here is derived from an EMBL/GenBank/DDBJ whole genome shotgun (WGS) entry which is preliminary data.</text>
</comment>